<keyword evidence="3" id="KW-0804">Transcription</keyword>
<dbReference type="InterPro" id="IPR010982">
    <property type="entry name" value="Lambda_DNA-bd_dom_sf"/>
</dbReference>
<evidence type="ECO:0000256" key="2">
    <source>
        <dbReference type="ARBA" id="ARBA00023125"/>
    </source>
</evidence>
<keyword evidence="6" id="KW-1185">Reference proteome</keyword>
<feature type="domain" description="HTH lacI-type" evidence="4">
    <location>
        <begin position="6"/>
        <end position="60"/>
    </location>
</feature>
<evidence type="ECO:0000259" key="4">
    <source>
        <dbReference type="PROSITE" id="PS50932"/>
    </source>
</evidence>
<evidence type="ECO:0000313" key="6">
    <source>
        <dbReference type="Proteomes" id="UP001595814"/>
    </source>
</evidence>
<dbReference type="Proteomes" id="UP001595814">
    <property type="component" value="Unassembled WGS sequence"/>
</dbReference>
<dbReference type="InterPro" id="IPR000843">
    <property type="entry name" value="HTH_LacI"/>
</dbReference>
<dbReference type="PROSITE" id="PS50932">
    <property type="entry name" value="HTH_LACI_2"/>
    <property type="match status" value="1"/>
</dbReference>
<dbReference type="SUPFAM" id="SSF47413">
    <property type="entry name" value="lambda repressor-like DNA-binding domains"/>
    <property type="match status" value="1"/>
</dbReference>
<evidence type="ECO:0000256" key="1">
    <source>
        <dbReference type="ARBA" id="ARBA00023015"/>
    </source>
</evidence>
<dbReference type="Pfam" id="PF13407">
    <property type="entry name" value="Peripla_BP_4"/>
    <property type="match status" value="1"/>
</dbReference>
<keyword evidence="2" id="KW-0238">DNA-binding</keyword>
<gene>
    <name evidence="5" type="ORF">ACFOUT_15785</name>
</gene>
<dbReference type="Gene3D" id="1.10.260.40">
    <property type="entry name" value="lambda repressor-like DNA-binding domains"/>
    <property type="match status" value="1"/>
</dbReference>
<dbReference type="EMBL" id="JBHSAW010000010">
    <property type="protein sequence ID" value="MFC4097351.1"/>
    <property type="molecule type" value="Genomic_DNA"/>
</dbReference>
<dbReference type="PROSITE" id="PS00356">
    <property type="entry name" value="HTH_LACI_1"/>
    <property type="match status" value="1"/>
</dbReference>
<name>A0ABV8JU64_9FLAO</name>
<sequence>MTKKNYTLKEIAQLAEVSRGTVDRVLHKRGRVSEEAQKRVEKILKEIDYKPNLFAKSLKTHKNYTICALIPEDSEGEYWQQCAKGVQKAEEELRQFGISISYVRYVSTLKEFKTKLTEAIEQIPDAFLIVPIFHEPLKDLYRKAEDLKKPIALINSEVESLEPVTFLGQAYKKSGKIAAQLMGYLTPPQQDKQLLVMHLGIKSGHASHLTEKEDGFRSYFAAHHPYVTIKTISSTSIEDFVDTDFDLSHIAGIYVTTSKIHQLEGILKKHPHIQAIGYDLTAKNTTCLKNGTVKMLLNQNPELQGHQGITSLSELLLYSKSIPKRNLLRVDIVVAENLDEFS</sequence>
<evidence type="ECO:0000313" key="5">
    <source>
        <dbReference type="EMBL" id="MFC4097351.1"/>
    </source>
</evidence>
<organism evidence="5 6">
    <name type="scientific">Euzebyella saccharophila</name>
    <dbReference type="NCBI Taxonomy" id="679664"/>
    <lineage>
        <taxon>Bacteria</taxon>
        <taxon>Pseudomonadati</taxon>
        <taxon>Bacteroidota</taxon>
        <taxon>Flavobacteriia</taxon>
        <taxon>Flavobacteriales</taxon>
        <taxon>Flavobacteriaceae</taxon>
        <taxon>Euzebyella</taxon>
    </lineage>
</organism>
<dbReference type="Gene3D" id="3.40.50.2300">
    <property type="match status" value="2"/>
</dbReference>
<dbReference type="Pfam" id="PF00356">
    <property type="entry name" value="LacI"/>
    <property type="match status" value="1"/>
</dbReference>
<dbReference type="PANTHER" id="PTHR30146:SF144">
    <property type="entry name" value="LACI-FAMILY TRANSCRIPTION REGULATOR"/>
    <property type="match status" value="1"/>
</dbReference>
<accession>A0ABV8JU64</accession>
<dbReference type="SUPFAM" id="SSF53822">
    <property type="entry name" value="Periplasmic binding protein-like I"/>
    <property type="match status" value="1"/>
</dbReference>
<dbReference type="InterPro" id="IPR028082">
    <property type="entry name" value="Peripla_BP_I"/>
</dbReference>
<dbReference type="RefSeq" id="WP_192462030.1">
    <property type="nucleotide sequence ID" value="NZ_JACYFJ010000002.1"/>
</dbReference>
<keyword evidence="1" id="KW-0805">Transcription regulation</keyword>
<evidence type="ECO:0000256" key="3">
    <source>
        <dbReference type="ARBA" id="ARBA00023163"/>
    </source>
</evidence>
<dbReference type="SMART" id="SM00354">
    <property type="entry name" value="HTH_LACI"/>
    <property type="match status" value="1"/>
</dbReference>
<reference evidence="6" key="1">
    <citation type="journal article" date="2019" name="Int. J. Syst. Evol. Microbiol.">
        <title>The Global Catalogue of Microorganisms (GCM) 10K type strain sequencing project: providing services to taxonomists for standard genome sequencing and annotation.</title>
        <authorList>
            <consortium name="The Broad Institute Genomics Platform"/>
            <consortium name="The Broad Institute Genome Sequencing Center for Infectious Disease"/>
            <person name="Wu L."/>
            <person name="Ma J."/>
        </authorList>
    </citation>
    <scope>NUCLEOTIDE SEQUENCE [LARGE SCALE GENOMIC DNA]</scope>
    <source>
        <strain evidence="6">CECT 7477</strain>
    </source>
</reference>
<protein>
    <submittedName>
        <fullName evidence="5">Substrate-binding domain-containing protein</fullName>
    </submittedName>
</protein>
<proteinExistence type="predicted"/>
<dbReference type="PANTHER" id="PTHR30146">
    <property type="entry name" value="LACI-RELATED TRANSCRIPTIONAL REPRESSOR"/>
    <property type="match status" value="1"/>
</dbReference>
<dbReference type="CDD" id="cd01392">
    <property type="entry name" value="HTH_LacI"/>
    <property type="match status" value="1"/>
</dbReference>
<dbReference type="InterPro" id="IPR025997">
    <property type="entry name" value="SBP_2_dom"/>
</dbReference>
<comment type="caution">
    <text evidence="5">The sequence shown here is derived from an EMBL/GenBank/DDBJ whole genome shotgun (WGS) entry which is preliminary data.</text>
</comment>